<reference evidence="3" key="1">
    <citation type="journal article" date="2019" name="Microbiol. Resour. Announc.">
        <title>Complete Genome Sequence of Halomonas olivaria, a Moderately Halophilic Bacterium Isolated from Olive Processing Effluents, Obtained by Nanopore Sequencing.</title>
        <authorList>
            <person name="Nagata S."/>
            <person name="Ii K.M."/>
            <person name="Tsukimi T."/>
            <person name="Miura M.C."/>
            <person name="Galipon J."/>
            <person name="Arakawa K."/>
        </authorList>
    </citation>
    <scope>NUCLEOTIDE SEQUENCE [LARGE SCALE GENOMIC DNA]</scope>
    <source>
        <strain evidence="3">TYRC17</strain>
    </source>
</reference>
<organism evidence="2 3">
    <name type="scientific">Vreelandella olivaria</name>
    <dbReference type="NCBI Taxonomy" id="390919"/>
    <lineage>
        <taxon>Bacteria</taxon>
        <taxon>Pseudomonadati</taxon>
        <taxon>Pseudomonadota</taxon>
        <taxon>Gammaproteobacteria</taxon>
        <taxon>Oceanospirillales</taxon>
        <taxon>Halomonadaceae</taxon>
        <taxon>Vreelandella</taxon>
    </lineage>
</organism>
<accession>A0ABN5XDX2</accession>
<evidence type="ECO:0000256" key="1">
    <source>
        <dbReference type="SAM" id="Phobius"/>
    </source>
</evidence>
<gene>
    <name evidence="2" type="ORF">HORIV_72290</name>
</gene>
<evidence type="ECO:0000313" key="3">
    <source>
        <dbReference type="Proteomes" id="UP000289555"/>
    </source>
</evidence>
<sequence length="49" mass="5337">MIHVHIGKNIRHRKRVGDVRLAGTPPLAVVGLLSVVKGAFDLLDLIRGK</sequence>
<feature type="transmembrane region" description="Helical" evidence="1">
    <location>
        <begin position="21"/>
        <end position="40"/>
    </location>
</feature>
<proteinExistence type="predicted"/>
<name>A0ABN5XDX2_9GAMM</name>
<dbReference type="EMBL" id="AP019416">
    <property type="protein sequence ID" value="BBI54808.1"/>
    <property type="molecule type" value="Genomic_DNA"/>
</dbReference>
<keyword evidence="3" id="KW-1185">Reference proteome</keyword>
<dbReference type="Proteomes" id="UP000289555">
    <property type="component" value="Chromosome"/>
</dbReference>
<keyword evidence="1" id="KW-0472">Membrane</keyword>
<protein>
    <submittedName>
        <fullName evidence="2">Uncharacterized protein</fullName>
    </submittedName>
</protein>
<keyword evidence="1" id="KW-0812">Transmembrane</keyword>
<keyword evidence="1" id="KW-1133">Transmembrane helix</keyword>
<evidence type="ECO:0000313" key="2">
    <source>
        <dbReference type="EMBL" id="BBI54808.1"/>
    </source>
</evidence>